<dbReference type="Pfam" id="PF05922">
    <property type="entry name" value="Inhibitor_I9"/>
    <property type="match status" value="1"/>
</dbReference>
<dbReference type="InterPro" id="IPR034193">
    <property type="entry name" value="PCSK9_ProteinaseK-like"/>
</dbReference>
<dbReference type="InterPro" id="IPR013783">
    <property type="entry name" value="Ig-like_fold"/>
</dbReference>
<gene>
    <name evidence="10" type="ORF">WJX72_012366</name>
</gene>
<keyword evidence="11" id="KW-1185">Reference proteome</keyword>
<dbReference type="EMBL" id="JALJOR010000005">
    <property type="protein sequence ID" value="KAK9817300.1"/>
    <property type="molecule type" value="Genomic_DNA"/>
</dbReference>
<evidence type="ECO:0000259" key="8">
    <source>
        <dbReference type="Pfam" id="PF00082"/>
    </source>
</evidence>
<dbReference type="Gene3D" id="3.30.70.80">
    <property type="entry name" value="Peptidase S8 propeptide/proteinase inhibitor I9"/>
    <property type="match status" value="1"/>
</dbReference>
<dbReference type="CDD" id="cd04077">
    <property type="entry name" value="Peptidases_S8_PCSK9_ProteinaseK_like"/>
    <property type="match status" value="1"/>
</dbReference>
<evidence type="ECO:0000256" key="4">
    <source>
        <dbReference type="ARBA" id="ARBA00022825"/>
    </source>
</evidence>
<keyword evidence="4 5" id="KW-0720">Serine protease</keyword>
<dbReference type="Proteomes" id="UP001489004">
    <property type="component" value="Unassembled WGS sequence"/>
</dbReference>
<dbReference type="AlphaFoldDB" id="A0AAW1Q5D9"/>
<comment type="caution">
    <text evidence="10">The sequence shown here is derived from an EMBL/GenBank/DDBJ whole genome shotgun (WGS) entry which is preliminary data.</text>
</comment>
<dbReference type="PRINTS" id="PR00723">
    <property type="entry name" value="SUBTILISIN"/>
</dbReference>
<evidence type="ECO:0000256" key="3">
    <source>
        <dbReference type="ARBA" id="ARBA00022801"/>
    </source>
</evidence>
<evidence type="ECO:0000313" key="10">
    <source>
        <dbReference type="EMBL" id="KAK9817300.1"/>
    </source>
</evidence>
<evidence type="ECO:0000313" key="11">
    <source>
        <dbReference type="Proteomes" id="UP001489004"/>
    </source>
</evidence>
<dbReference type="Gene3D" id="3.40.50.200">
    <property type="entry name" value="Peptidase S8/S53 domain"/>
    <property type="match status" value="1"/>
</dbReference>
<dbReference type="InterPro" id="IPR022398">
    <property type="entry name" value="Peptidase_S8_His-AS"/>
</dbReference>
<dbReference type="PROSITE" id="PS00137">
    <property type="entry name" value="SUBTILASE_HIS"/>
    <property type="match status" value="1"/>
</dbReference>
<dbReference type="InterPro" id="IPR050131">
    <property type="entry name" value="Peptidase_S8_subtilisin-like"/>
</dbReference>
<feature type="active site" description="Charge relay system" evidence="5">
    <location>
        <position position="190"/>
    </location>
</feature>
<dbReference type="InterPro" id="IPR036852">
    <property type="entry name" value="Peptidase_S8/S53_dom_sf"/>
</dbReference>
<reference evidence="10 11" key="1">
    <citation type="journal article" date="2024" name="Nat. Commun.">
        <title>Phylogenomics reveals the evolutionary origins of lichenization in chlorophyte algae.</title>
        <authorList>
            <person name="Puginier C."/>
            <person name="Libourel C."/>
            <person name="Otte J."/>
            <person name="Skaloud P."/>
            <person name="Haon M."/>
            <person name="Grisel S."/>
            <person name="Petersen M."/>
            <person name="Berrin J.G."/>
            <person name="Delaux P.M."/>
            <person name="Dal Grande F."/>
            <person name="Keller J."/>
        </authorList>
    </citation>
    <scope>NUCLEOTIDE SEQUENCE [LARGE SCALE GENOMIC DNA]</scope>
    <source>
        <strain evidence="10 11">SAG 2043</strain>
    </source>
</reference>
<keyword evidence="7" id="KW-0732">Signal</keyword>
<keyword evidence="3 5" id="KW-0378">Hydrolase</keyword>
<protein>
    <submittedName>
        <fullName evidence="10">Uncharacterized protein</fullName>
    </submittedName>
</protein>
<feature type="active site" description="Charge relay system" evidence="5">
    <location>
        <position position="384"/>
    </location>
</feature>
<dbReference type="InterPro" id="IPR037045">
    <property type="entry name" value="S8pro/Inhibitor_I9_sf"/>
</dbReference>
<feature type="active site" description="Charge relay system" evidence="5">
    <location>
        <position position="231"/>
    </location>
</feature>
<evidence type="ECO:0000256" key="7">
    <source>
        <dbReference type="SAM" id="SignalP"/>
    </source>
</evidence>
<evidence type="ECO:0000259" key="9">
    <source>
        <dbReference type="Pfam" id="PF05922"/>
    </source>
</evidence>
<feature type="signal peptide" evidence="7">
    <location>
        <begin position="1"/>
        <end position="23"/>
    </location>
</feature>
<evidence type="ECO:0000256" key="5">
    <source>
        <dbReference type="PROSITE-ProRule" id="PRU01240"/>
    </source>
</evidence>
<dbReference type="GO" id="GO:0004252">
    <property type="term" value="F:serine-type endopeptidase activity"/>
    <property type="evidence" value="ECO:0007669"/>
    <property type="project" value="UniProtKB-UniRule"/>
</dbReference>
<evidence type="ECO:0000256" key="2">
    <source>
        <dbReference type="ARBA" id="ARBA00022670"/>
    </source>
</evidence>
<sequence>MRIAVAHVLPVLCLAALRHTASAGTAWNGEGHPAAAQRSLLQDAAPGSPYIVRLKTTATPQDLDDLCTQLATSGSGCDHKFYTVFLGFAAVMTPDQTSSVTANAKVALVTADNILRLQQAAFAPGPSGQAAAASAAIESAAASLPAGSAKVTIQNSPPWSLDRIDQPNLPLDHRYEYTSDGTGINVYILDTGIRKDHEEFQFAPSMKKEGTRALHGYSVFGDNNSDDCYGHGTHVSGIVGGLTYGVAKNVTLYAVRCISCDGSSQASDVIAALDWLAVNVQFPAVASMSLGSDKPDDNLDAALQAVIDLGVVGVVAAGNYNSDACQLSPGRLPAAITVAATDASDARWASSNYGTCVDLYAPGVQVLSSMYFTTTATITASGTSMACPHVAGVSALYLQNNPTAQPVEVAAWMSGNAVTGVVKGALESADTPNRLLQSDLAATPVITFSPQALSPVVMYEGSFSVTAAQTLTLANAANVSVTFAASAQPNGVIGGWISVTPATGTIPAGGFALIAIKYDFSQNQFQGINTANILITTNARPVAKVIGSTAYVFCSALQTVPQTSVHSVSAINFAVVQDTRPTTSDWPPMADVESYVYATILLGFSHPVGALNASALSINEGAGVIEAVQPGGNQGKMCSQFAVRAKVPFDPWATTSTTLCLTVVGSQVVDVFGNTFPATKNCTTLSHRPVGKLYSAYMASSGDQGLVTSQQNVVLLAVFSKPITGLTTASFTVTGPASGAVALLKPVRGTHSYYHIVINLPAAYYGPVTVSLTGQVLDAAGNKNLPVKPLTFTRVVESLVEGTAYEVLKSPGLLTLN</sequence>
<dbReference type="SUPFAM" id="SSF52743">
    <property type="entry name" value="Subtilisin-like"/>
    <property type="match status" value="1"/>
</dbReference>
<organism evidence="10 11">
    <name type="scientific">[Myrmecia] bisecta</name>
    <dbReference type="NCBI Taxonomy" id="41462"/>
    <lineage>
        <taxon>Eukaryota</taxon>
        <taxon>Viridiplantae</taxon>
        <taxon>Chlorophyta</taxon>
        <taxon>core chlorophytes</taxon>
        <taxon>Trebouxiophyceae</taxon>
        <taxon>Trebouxiales</taxon>
        <taxon>Trebouxiaceae</taxon>
        <taxon>Myrmecia</taxon>
    </lineage>
</organism>
<dbReference type="PROSITE" id="PS00136">
    <property type="entry name" value="SUBTILASE_ASP"/>
    <property type="match status" value="1"/>
</dbReference>
<dbReference type="FunFam" id="3.40.50.200:FF:000014">
    <property type="entry name" value="Proteinase K"/>
    <property type="match status" value="1"/>
</dbReference>
<accession>A0AAW1Q5D9</accession>
<dbReference type="InterPro" id="IPR010259">
    <property type="entry name" value="S8pro/Inhibitor_I9"/>
</dbReference>
<name>A0AAW1Q5D9_9CHLO</name>
<dbReference type="GO" id="GO:0006508">
    <property type="term" value="P:proteolysis"/>
    <property type="evidence" value="ECO:0007669"/>
    <property type="project" value="UniProtKB-KW"/>
</dbReference>
<dbReference type="InterPro" id="IPR000209">
    <property type="entry name" value="Peptidase_S8/S53_dom"/>
</dbReference>
<comment type="similarity">
    <text evidence="1 5 6">Belongs to the peptidase S8 family.</text>
</comment>
<evidence type="ECO:0000256" key="1">
    <source>
        <dbReference type="ARBA" id="ARBA00011073"/>
    </source>
</evidence>
<evidence type="ECO:0000256" key="6">
    <source>
        <dbReference type="RuleBase" id="RU003355"/>
    </source>
</evidence>
<dbReference type="PANTHER" id="PTHR43806:SF11">
    <property type="entry name" value="CEREVISIN-RELATED"/>
    <property type="match status" value="1"/>
</dbReference>
<keyword evidence="2 5" id="KW-0645">Protease</keyword>
<dbReference type="InterPro" id="IPR015500">
    <property type="entry name" value="Peptidase_S8_subtilisin-rel"/>
</dbReference>
<dbReference type="PANTHER" id="PTHR43806">
    <property type="entry name" value="PEPTIDASE S8"/>
    <property type="match status" value="1"/>
</dbReference>
<dbReference type="SUPFAM" id="SSF54897">
    <property type="entry name" value="Protease propeptides/inhibitors"/>
    <property type="match status" value="1"/>
</dbReference>
<proteinExistence type="inferred from homology"/>
<dbReference type="InterPro" id="IPR023827">
    <property type="entry name" value="Peptidase_S8_Asp-AS"/>
</dbReference>
<dbReference type="Pfam" id="PF00082">
    <property type="entry name" value="Peptidase_S8"/>
    <property type="match status" value="1"/>
</dbReference>
<dbReference type="PROSITE" id="PS00138">
    <property type="entry name" value="SUBTILASE_SER"/>
    <property type="match status" value="1"/>
</dbReference>
<feature type="domain" description="Inhibitor I9" evidence="9">
    <location>
        <begin position="50"/>
        <end position="118"/>
    </location>
</feature>
<dbReference type="InterPro" id="IPR023828">
    <property type="entry name" value="Peptidase_S8_Ser-AS"/>
</dbReference>
<feature type="chain" id="PRO_5043699383" evidence="7">
    <location>
        <begin position="24"/>
        <end position="817"/>
    </location>
</feature>
<dbReference type="Gene3D" id="2.60.40.10">
    <property type="entry name" value="Immunoglobulins"/>
    <property type="match status" value="1"/>
</dbReference>
<dbReference type="GO" id="GO:0005615">
    <property type="term" value="C:extracellular space"/>
    <property type="evidence" value="ECO:0007669"/>
    <property type="project" value="TreeGrafter"/>
</dbReference>
<dbReference type="PROSITE" id="PS51892">
    <property type="entry name" value="SUBTILASE"/>
    <property type="match status" value="1"/>
</dbReference>
<feature type="domain" description="Peptidase S8/S53" evidence="8">
    <location>
        <begin position="181"/>
        <end position="420"/>
    </location>
</feature>